<organism evidence="1 2">
    <name type="scientific">Hyalomma asiaticum</name>
    <name type="common">Tick</name>
    <dbReference type="NCBI Taxonomy" id="266040"/>
    <lineage>
        <taxon>Eukaryota</taxon>
        <taxon>Metazoa</taxon>
        <taxon>Ecdysozoa</taxon>
        <taxon>Arthropoda</taxon>
        <taxon>Chelicerata</taxon>
        <taxon>Arachnida</taxon>
        <taxon>Acari</taxon>
        <taxon>Parasitiformes</taxon>
        <taxon>Ixodida</taxon>
        <taxon>Ixodoidea</taxon>
        <taxon>Ixodidae</taxon>
        <taxon>Hyalomminae</taxon>
        <taxon>Hyalomma</taxon>
    </lineage>
</organism>
<accession>A0ACB7SP02</accession>
<sequence>MRTPQWRVVPKTAAAVNGDDGTSASQVDDDDDYRGAKPITGEASRSGAAAGKSKMEDRDCWTAQERRDLGCSQSPSGDATKHAFNNTFRLEPALRKTVITPEEGRKKKNKAPRQARTSAPFPHEGQRNKKKKKKQYSYLSERREMDREEGAGGKEPAIRANVCAATRNFSVWKSIEPLLVISHGQPPCSRKDAEEKQKPRDRRCGAYITST</sequence>
<name>A0ACB7SP02_HYAAI</name>
<protein>
    <submittedName>
        <fullName evidence="1">Uncharacterized protein</fullName>
    </submittedName>
</protein>
<gene>
    <name evidence="1" type="ORF">HPB50_016353</name>
</gene>
<reference evidence="1" key="1">
    <citation type="submission" date="2020-05" db="EMBL/GenBank/DDBJ databases">
        <title>Large-scale comparative analyses of tick genomes elucidate their genetic diversity and vector capacities.</title>
        <authorList>
            <person name="Jia N."/>
            <person name="Wang J."/>
            <person name="Shi W."/>
            <person name="Du L."/>
            <person name="Sun Y."/>
            <person name="Zhan W."/>
            <person name="Jiang J."/>
            <person name="Wang Q."/>
            <person name="Zhang B."/>
            <person name="Ji P."/>
            <person name="Sakyi L.B."/>
            <person name="Cui X."/>
            <person name="Yuan T."/>
            <person name="Jiang B."/>
            <person name="Yang W."/>
            <person name="Lam T.T.-Y."/>
            <person name="Chang Q."/>
            <person name="Ding S."/>
            <person name="Wang X."/>
            <person name="Zhu J."/>
            <person name="Ruan X."/>
            <person name="Zhao L."/>
            <person name="Wei J."/>
            <person name="Que T."/>
            <person name="Du C."/>
            <person name="Cheng J."/>
            <person name="Dai P."/>
            <person name="Han X."/>
            <person name="Huang E."/>
            <person name="Gao Y."/>
            <person name="Liu J."/>
            <person name="Shao H."/>
            <person name="Ye R."/>
            <person name="Li L."/>
            <person name="Wei W."/>
            <person name="Wang X."/>
            <person name="Wang C."/>
            <person name="Yang T."/>
            <person name="Huo Q."/>
            <person name="Li W."/>
            <person name="Guo W."/>
            <person name="Chen H."/>
            <person name="Zhou L."/>
            <person name="Ni X."/>
            <person name="Tian J."/>
            <person name="Zhou Y."/>
            <person name="Sheng Y."/>
            <person name="Liu T."/>
            <person name="Pan Y."/>
            <person name="Xia L."/>
            <person name="Li J."/>
            <person name="Zhao F."/>
            <person name="Cao W."/>
        </authorList>
    </citation>
    <scope>NUCLEOTIDE SEQUENCE</scope>
    <source>
        <strain evidence="1">Hyas-2018</strain>
    </source>
</reference>
<keyword evidence="2" id="KW-1185">Reference proteome</keyword>
<comment type="caution">
    <text evidence="1">The sequence shown here is derived from an EMBL/GenBank/DDBJ whole genome shotgun (WGS) entry which is preliminary data.</text>
</comment>
<evidence type="ECO:0000313" key="2">
    <source>
        <dbReference type="Proteomes" id="UP000821845"/>
    </source>
</evidence>
<dbReference type="Proteomes" id="UP000821845">
    <property type="component" value="Chromosome 3"/>
</dbReference>
<dbReference type="EMBL" id="CM023483">
    <property type="protein sequence ID" value="KAH6936360.1"/>
    <property type="molecule type" value="Genomic_DNA"/>
</dbReference>
<proteinExistence type="predicted"/>
<evidence type="ECO:0000313" key="1">
    <source>
        <dbReference type="EMBL" id="KAH6936360.1"/>
    </source>
</evidence>